<dbReference type="PROSITE" id="PS00362">
    <property type="entry name" value="RIBOSOMAL_S15"/>
    <property type="match status" value="1"/>
</dbReference>
<evidence type="ECO:0000256" key="4">
    <source>
        <dbReference type="ARBA" id="ARBA00035250"/>
    </source>
</evidence>
<organism evidence="6">
    <name type="scientific">Tetraselmis sp. GSL018</name>
    <dbReference type="NCBI Taxonomy" id="582737"/>
    <lineage>
        <taxon>Eukaryota</taxon>
        <taxon>Viridiplantae</taxon>
        <taxon>Chlorophyta</taxon>
        <taxon>core chlorophytes</taxon>
        <taxon>Chlorodendrophyceae</taxon>
        <taxon>Chlorodendrales</taxon>
        <taxon>Chlorodendraceae</taxon>
        <taxon>Tetraselmis</taxon>
    </lineage>
</organism>
<dbReference type="GO" id="GO:0005840">
    <property type="term" value="C:ribosome"/>
    <property type="evidence" value="ECO:0007669"/>
    <property type="project" value="UniProtKB-KW"/>
</dbReference>
<dbReference type="InterPro" id="IPR000589">
    <property type="entry name" value="Ribosomal_uS15"/>
</dbReference>
<evidence type="ECO:0000313" key="7">
    <source>
        <dbReference type="EMBL" id="JAC84378.1"/>
    </source>
</evidence>
<reference evidence="6" key="1">
    <citation type="submission" date="2014-05" db="EMBL/GenBank/DDBJ databases">
        <title>The transcriptome of the halophilic microalga Tetraselmis sp. GSL018 isolated from the Great Salt Lake, Utah.</title>
        <authorList>
            <person name="Jinkerson R.E."/>
            <person name="D'Adamo S."/>
            <person name="Posewitz M.C."/>
        </authorList>
    </citation>
    <scope>NUCLEOTIDE SEQUENCE</scope>
    <source>
        <strain evidence="6">GSL018</strain>
    </source>
</reference>
<dbReference type="GO" id="GO:0003735">
    <property type="term" value="F:structural constituent of ribosome"/>
    <property type="evidence" value="ECO:0007669"/>
    <property type="project" value="InterPro"/>
</dbReference>
<accession>A0A061RUQ2</accession>
<keyword evidence="2 5" id="KW-0689">Ribosomal protein</keyword>
<dbReference type="InterPro" id="IPR009068">
    <property type="entry name" value="uS15_NS1_RNA-bd_sf"/>
</dbReference>
<dbReference type="GO" id="GO:0005737">
    <property type="term" value="C:cytoplasm"/>
    <property type="evidence" value="ECO:0007669"/>
    <property type="project" value="UniProtKB-ARBA"/>
</dbReference>
<sequence>MSILNFCRLSVYRMLPGVVPVSQTCRNFSSRKVEVVGTEDVESPEAAYDVDEKEDEFVEGRQYEFLTGRETQPDLVEKYLSLQNCSAWEQKKAELQRVREDFARFAGDCGSSEVQVAALTKRIELLADHLKMHKKDHHSKRGLTMMLNQRRKLLTYLRRTDFERFSATLSRLGLSDTYAPKDRFSKYDTLKSVKARQAEAKMRQKQRRR</sequence>
<name>A0A061RUQ2_9CHLO</name>
<dbReference type="GO" id="GO:0006412">
    <property type="term" value="P:translation"/>
    <property type="evidence" value="ECO:0007669"/>
    <property type="project" value="InterPro"/>
</dbReference>
<evidence type="ECO:0000256" key="5">
    <source>
        <dbReference type="RuleBase" id="RU003919"/>
    </source>
</evidence>
<proteinExistence type="inferred from homology"/>
<dbReference type="CDD" id="cd00353">
    <property type="entry name" value="Ribosomal_S15p_S13e"/>
    <property type="match status" value="1"/>
</dbReference>
<evidence type="ECO:0000313" key="6">
    <source>
        <dbReference type="EMBL" id="JAC75673.1"/>
    </source>
</evidence>
<gene>
    <name evidence="6" type="primary">RPSO</name>
    <name evidence="7" type="ORF">TSPGSL018_1121</name>
    <name evidence="6" type="ORF">TSPGSL018_22386</name>
</gene>
<dbReference type="EMBL" id="GBEZ01009954">
    <property type="protein sequence ID" value="JAC75673.1"/>
    <property type="molecule type" value="Transcribed_RNA"/>
</dbReference>
<dbReference type="FunFam" id="1.10.287.10:FF:000002">
    <property type="entry name" value="30S ribosomal protein S15"/>
    <property type="match status" value="1"/>
</dbReference>
<dbReference type="EMBL" id="GBEZ01000512">
    <property type="protein sequence ID" value="JAC84378.1"/>
    <property type="molecule type" value="Transcribed_RNA"/>
</dbReference>
<comment type="similarity">
    <text evidence="1 5">Belongs to the universal ribosomal protein uS15 family.</text>
</comment>
<dbReference type="PANTHER" id="PTHR47546:SF3">
    <property type="entry name" value="30S RIBOSOMAL PROTEIN S15, CHLOROPLASTIC"/>
    <property type="match status" value="1"/>
</dbReference>
<keyword evidence="3 5" id="KW-0687">Ribonucleoprotein</keyword>
<dbReference type="Gene3D" id="6.10.250.3130">
    <property type="match status" value="1"/>
</dbReference>
<dbReference type="Gene3D" id="1.10.287.10">
    <property type="entry name" value="S15/NS1, RNA-binding"/>
    <property type="match status" value="1"/>
</dbReference>
<dbReference type="InterPro" id="IPR005290">
    <property type="entry name" value="Ribosomal_uS15_bac-type"/>
</dbReference>
<dbReference type="NCBIfam" id="TIGR00952">
    <property type="entry name" value="S15_bact"/>
    <property type="match status" value="1"/>
</dbReference>
<dbReference type="SMART" id="SM01387">
    <property type="entry name" value="Ribosomal_S15"/>
    <property type="match status" value="1"/>
</dbReference>
<dbReference type="SUPFAM" id="SSF47060">
    <property type="entry name" value="S15/NS1 RNA-binding domain"/>
    <property type="match status" value="1"/>
</dbReference>
<dbReference type="HAMAP" id="MF_01343_B">
    <property type="entry name" value="Ribosomal_uS15_B"/>
    <property type="match status" value="1"/>
</dbReference>
<evidence type="ECO:0000256" key="2">
    <source>
        <dbReference type="ARBA" id="ARBA00022980"/>
    </source>
</evidence>
<dbReference type="AlphaFoldDB" id="A0A061RUQ2"/>
<evidence type="ECO:0000256" key="3">
    <source>
        <dbReference type="ARBA" id="ARBA00023274"/>
    </source>
</evidence>
<dbReference type="Pfam" id="PF00312">
    <property type="entry name" value="Ribosomal_S15"/>
    <property type="match status" value="1"/>
</dbReference>
<protein>
    <recommendedName>
        <fullName evidence="4">Small ribosomal subunit protein uS15c</fullName>
    </recommendedName>
</protein>
<dbReference type="GO" id="GO:1990904">
    <property type="term" value="C:ribonucleoprotein complex"/>
    <property type="evidence" value="ECO:0007669"/>
    <property type="project" value="UniProtKB-KW"/>
</dbReference>
<dbReference type="PANTHER" id="PTHR47546">
    <property type="entry name" value="S15/NS1, RNA-BINDING PROTEIN"/>
    <property type="match status" value="1"/>
</dbReference>
<evidence type="ECO:0000256" key="1">
    <source>
        <dbReference type="ARBA" id="ARBA00008434"/>
    </source>
</evidence>